<dbReference type="InterPro" id="IPR025378">
    <property type="entry name" value="DUF4368"/>
</dbReference>
<evidence type="ECO:0000313" key="2">
    <source>
        <dbReference type="EMBL" id="CUQ19997.1"/>
    </source>
</evidence>
<protein>
    <submittedName>
        <fullName evidence="2">RNA polymerase recycling family C-terminal</fullName>
    </submittedName>
</protein>
<feature type="domain" description="DUF4368" evidence="1">
    <location>
        <begin position="49"/>
        <end position="103"/>
    </location>
</feature>
<evidence type="ECO:0000313" key="3">
    <source>
        <dbReference type="Proteomes" id="UP000095712"/>
    </source>
</evidence>
<dbReference type="Proteomes" id="UP000095712">
    <property type="component" value="Unassembled WGS sequence"/>
</dbReference>
<dbReference type="AlphaFoldDB" id="A0A174UIU3"/>
<gene>
    <name evidence="2" type="ORF">ERS852523_04355</name>
</gene>
<dbReference type="EMBL" id="CZAW01000106">
    <property type="protein sequence ID" value="CUQ19997.1"/>
    <property type="molecule type" value="Genomic_DNA"/>
</dbReference>
<evidence type="ECO:0000259" key="1">
    <source>
        <dbReference type="Pfam" id="PF14287"/>
    </source>
</evidence>
<proteinExistence type="predicted"/>
<sequence length="115" mass="13379">MVMRLYEDMIAGRISEQNFNTMLEKTQTEQTELKAKVSEGRKRLSDEVQLANDAKQWVEAIQEYANITELDAATLNRLIKEIVVHERIDEDKTRHISIEIHFNLKPIPEVEQVTA</sequence>
<organism evidence="2 3">
    <name type="scientific">Blautia wexlerae</name>
    <dbReference type="NCBI Taxonomy" id="418240"/>
    <lineage>
        <taxon>Bacteria</taxon>
        <taxon>Bacillati</taxon>
        <taxon>Bacillota</taxon>
        <taxon>Clostridia</taxon>
        <taxon>Lachnospirales</taxon>
        <taxon>Lachnospiraceae</taxon>
        <taxon>Blautia</taxon>
    </lineage>
</organism>
<accession>A0A174UIU3</accession>
<name>A0A174UIU3_9FIRM</name>
<dbReference type="Pfam" id="PF14287">
    <property type="entry name" value="DUF4368"/>
    <property type="match status" value="1"/>
</dbReference>
<reference evidence="2 3" key="1">
    <citation type="submission" date="2015-09" db="EMBL/GenBank/DDBJ databases">
        <authorList>
            <consortium name="Pathogen Informatics"/>
        </authorList>
    </citation>
    <scope>NUCLEOTIDE SEQUENCE [LARGE SCALE GENOMIC DNA]</scope>
    <source>
        <strain evidence="2 3">2789STDY5834911</strain>
    </source>
</reference>